<gene>
    <name evidence="2" type="ORF">E5A74_19460</name>
</gene>
<accession>A0A4S1WBJ5</accession>
<evidence type="ECO:0000313" key="3">
    <source>
        <dbReference type="Proteomes" id="UP000309848"/>
    </source>
</evidence>
<dbReference type="Pfam" id="PF22807">
    <property type="entry name" value="TrAA12"/>
    <property type="match status" value="2"/>
</dbReference>
<reference evidence="2 3" key="1">
    <citation type="submission" date="2019-04" db="EMBL/GenBank/DDBJ databases">
        <title>Sphingomonas psychrotolerans sp. nov., isolated from soil in the Tianshan Mountains, Xinjiang, China.</title>
        <authorList>
            <person name="Luo Y."/>
            <person name="Sheng H."/>
        </authorList>
    </citation>
    <scope>NUCLEOTIDE SEQUENCE [LARGE SCALE GENOMIC DNA]</scope>
    <source>
        <strain evidence="2 3">KIS18-15</strain>
    </source>
</reference>
<protein>
    <submittedName>
        <fullName evidence="2">Sorbosone dehydrogenase family protein</fullName>
    </submittedName>
</protein>
<dbReference type="OrthoDB" id="9770043at2"/>
<dbReference type="AlphaFoldDB" id="A0A4S1WBJ5"/>
<evidence type="ECO:0000259" key="1">
    <source>
        <dbReference type="Pfam" id="PF22807"/>
    </source>
</evidence>
<feature type="domain" description="Pyrroloquinoline quinone-dependent pyranose dehydrogenase beta-propeller" evidence="1">
    <location>
        <begin position="68"/>
        <end position="302"/>
    </location>
</feature>
<proteinExistence type="predicted"/>
<organism evidence="2 3">
    <name type="scientific">Sphingomonas naasensis</name>
    <dbReference type="NCBI Taxonomy" id="1344951"/>
    <lineage>
        <taxon>Bacteria</taxon>
        <taxon>Pseudomonadati</taxon>
        <taxon>Pseudomonadota</taxon>
        <taxon>Alphaproteobacteria</taxon>
        <taxon>Sphingomonadales</taxon>
        <taxon>Sphingomonadaceae</taxon>
        <taxon>Sphingomonas</taxon>
    </lineage>
</organism>
<comment type="caution">
    <text evidence="2">The sequence shown here is derived from an EMBL/GenBank/DDBJ whole genome shotgun (WGS) entry which is preliminary data.</text>
</comment>
<sequence>MLKRILIVLLVLVLLVAGGWYWASRPDKARLSEQAVTGRSPQLSETRSQSVPTVGIAKPVGWNGGKPTAAAGLQVAAFADRLEHPRWLYRLPNGDVLVAETNSPPREGGGVTGWVMNKLLGQAGAAVPSPNRITLLRDSNGDGVADQRSALLTGLNSPTGMALVGPWLYVANTDALVRFPFTPGQTRITAKPEKIVDLPGGGNHWARNVIAAADGKSVFVSVGSSSNIAENGLEAEGPTYTAAGVAEMARASTKPGRAMILQVFPDTKTLRVYAWGLRNPNGMAFEPKSGALWTVVNERDMLGSDMPPDYLTQVDFGAFYGWPWIYWGGYVDRRVTPERPDLREYTRRPDFALGAHTAPLGLAFASDAKLGGNWANGAFIGLHGSWNREPKSGYKVVFVPFADNGFPVREAKPVDLLTGFLAPDGKTVHGRPVGVITDAGGALLVADDVGNMIWRVSAKP</sequence>
<dbReference type="InterPro" id="IPR054539">
    <property type="entry name" value="Beta-prop_PDH"/>
</dbReference>
<dbReference type="PANTHER" id="PTHR33546">
    <property type="entry name" value="LARGE, MULTIFUNCTIONAL SECRETED PROTEIN-RELATED"/>
    <property type="match status" value="1"/>
</dbReference>
<keyword evidence="3" id="KW-1185">Reference proteome</keyword>
<dbReference type="PANTHER" id="PTHR33546:SF1">
    <property type="entry name" value="LARGE, MULTIFUNCTIONAL SECRETED PROTEIN"/>
    <property type="match status" value="1"/>
</dbReference>
<evidence type="ECO:0000313" key="2">
    <source>
        <dbReference type="EMBL" id="TGX37946.1"/>
    </source>
</evidence>
<dbReference type="EMBL" id="SRXU01000011">
    <property type="protein sequence ID" value="TGX37946.1"/>
    <property type="molecule type" value="Genomic_DNA"/>
</dbReference>
<dbReference type="RefSeq" id="WP_135987285.1">
    <property type="nucleotide sequence ID" value="NZ_JAASQM010000001.1"/>
</dbReference>
<dbReference type="InterPro" id="IPR011042">
    <property type="entry name" value="6-blade_b-propeller_TolB-like"/>
</dbReference>
<dbReference type="Proteomes" id="UP000309848">
    <property type="component" value="Unassembled WGS sequence"/>
</dbReference>
<feature type="domain" description="Pyrroloquinoline quinone-dependent pyranose dehydrogenase beta-propeller" evidence="1">
    <location>
        <begin position="346"/>
        <end position="456"/>
    </location>
</feature>
<dbReference type="SUPFAM" id="SSF50952">
    <property type="entry name" value="Soluble quinoprotein glucose dehydrogenase"/>
    <property type="match status" value="1"/>
</dbReference>
<name>A0A4S1WBJ5_9SPHN</name>
<dbReference type="InterPro" id="IPR011041">
    <property type="entry name" value="Quinoprot_gluc/sorb_DH_b-prop"/>
</dbReference>
<dbReference type="Gene3D" id="2.120.10.30">
    <property type="entry name" value="TolB, C-terminal domain"/>
    <property type="match status" value="1"/>
</dbReference>